<name>A0A1E1WUP3_PECGO</name>
<feature type="compositionally biased region" description="Basic and acidic residues" evidence="1">
    <location>
        <begin position="230"/>
        <end position="249"/>
    </location>
</feature>
<evidence type="ECO:0000256" key="1">
    <source>
        <dbReference type="SAM" id="MobiDB-lite"/>
    </source>
</evidence>
<protein>
    <submittedName>
        <fullName evidence="2">Uncharacterized protein</fullName>
    </submittedName>
</protein>
<gene>
    <name evidence="2" type="ORF">g.4072</name>
</gene>
<evidence type="ECO:0000313" key="2">
    <source>
        <dbReference type="EMBL" id="JAT90546.1"/>
    </source>
</evidence>
<reference evidence="2" key="1">
    <citation type="submission" date="2015-09" db="EMBL/GenBank/DDBJ databases">
        <title>De novo assembly of Pectinophora gossypiella (Pink Bollworm) gut transcriptome.</title>
        <authorList>
            <person name="Tassone E.E."/>
        </authorList>
    </citation>
    <scope>NUCLEOTIDE SEQUENCE</scope>
</reference>
<feature type="region of interest" description="Disordered" evidence="1">
    <location>
        <begin position="172"/>
        <end position="193"/>
    </location>
</feature>
<organism evidence="2">
    <name type="scientific">Pectinophora gossypiella</name>
    <name type="common">Cotton pink bollworm</name>
    <name type="synonym">Depressaria gossypiella</name>
    <dbReference type="NCBI Taxonomy" id="13191"/>
    <lineage>
        <taxon>Eukaryota</taxon>
        <taxon>Metazoa</taxon>
        <taxon>Ecdysozoa</taxon>
        <taxon>Arthropoda</taxon>
        <taxon>Hexapoda</taxon>
        <taxon>Insecta</taxon>
        <taxon>Pterygota</taxon>
        <taxon>Neoptera</taxon>
        <taxon>Endopterygota</taxon>
        <taxon>Lepidoptera</taxon>
        <taxon>Glossata</taxon>
        <taxon>Ditrysia</taxon>
        <taxon>Gelechioidea</taxon>
        <taxon>Gelechiidae</taxon>
        <taxon>Apatetrinae</taxon>
        <taxon>Pectinophora</taxon>
    </lineage>
</organism>
<dbReference type="OrthoDB" id="410721at2759"/>
<feature type="non-terminal residue" evidence="2">
    <location>
        <position position="249"/>
    </location>
</feature>
<sequence length="249" mass="28215">DGYNEREVRTPDSFVEDKPRIISNKRVNRSLNRSHSMKESVEKGNLEYASSGSTPDIFSAAREANLRLRRQRCIRRKKSTVSNESLFRQKPRSETASILTLEMGMPSPSTELLNVSLGDMPGSPYSARTHEVYEENHNVSHSSLAPTEPYAQNKRSRELFGLTLENGIPSPITPVPNLKRPSNVLSEERAHKTSKLDEDLIPTDAFTPVIEHKSSRRCLTYSPEESINSSEEKRRSVASNRLERSSDRF</sequence>
<proteinExistence type="predicted"/>
<feature type="compositionally biased region" description="Basic and acidic residues" evidence="1">
    <location>
        <begin position="1"/>
        <end position="20"/>
    </location>
</feature>
<dbReference type="EMBL" id="GDQN01000508">
    <property type="protein sequence ID" value="JAT90546.1"/>
    <property type="molecule type" value="Transcribed_RNA"/>
</dbReference>
<feature type="region of interest" description="Disordered" evidence="1">
    <location>
        <begin position="213"/>
        <end position="249"/>
    </location>
</feature>
<accession>A0A1E1WUP3</accession>
<dbReference type="AlphaFoldDB" id="A0A1E1WUP3"/>
<feature type="region of interest" description="Disordered" evidence="1">
    <location>
        <begin position="1"/>
        <end position="43"/>
    </location>
</feature>
<feature type="non-terminal residue" evidence="2">
    <location>
        <position position="1"/>
    </location>
</feature>